<evidence type="ECO:0000313" key="2">
    <source>
        <dbReference type="EMBL" id="KAG7090308.1"/>
    </source>
</evidence>
<comment type="caution">
    <text evidence="2">The sequence shown here is derived from an EMBL/GenBank/DDBJ whole genome shotgun (WGS) entry which is preliminary data.</text>
</comment>
<feature type="compositionally biased region" description="Basic residues" evidence="1">
    <location>
        <begin position="57"/>
        <end position="66"/>
    </location>
</feature>
<feature type="compositionally biased region" description="Basic and acidic residues" evidence="1">
    <location>
        <begin position="1"/>
        <end position="10"/>
    </location>
</feature>
<sequence length="136" mass="14943">MSRKTEDKPLSDTSSALSSLPSSRSISPTLDGNKIIHKQCKAQSATATSRPSPGSKVRSKRNRKGKWQAQKEEEYQLPPPLKKKPLDSSTSTPTPLDLGSICVADNGFMVTMRIMRPKGNIRSKNWLGPTRNSSFS</sequence>
<evidence type="ECO:0000256" key="1">
    <source>
        <dbReference type="SAM" id="MobiDB-lite"/>
    </source>
</evidence>
<dbReference type="EMBL" id="CM032187">
    <property type="protein sequence ID" value="KAG7090308.1"/>
    <property type="molecule type" value="Genomic_DNA"/>
</dbReference>
<dbReference type="AlphaFoldDB" id="A0A9P7RVP9"/>
<protein>
    <submittedName>
        <fullName evidence="2">Uncharacterized protein</fullName>
    </submittedName>
</protein>
<accession>A0A9P7RVP9</accession>
<organism evidence="2 3">
    <name type="scientific">Marasmius oreades</name>
    <name type="common">fairy-ring Marasmius</name>
    <dbReference type="NCBI Taxonomy" id="181124"/>
    <lineage>
        <taxon>Eukaryota</taxon>
        <taxon>Fungi</taxon>
        <taxon>Dikarya</taxon>
        <taxon>Basidiomycota</taxon>
        <taxon>Agaricomycotina</taxon>
        <taxon>Agaricomycetes</taxon>
        <taxon>Agaricomycetidae</taxon>
        <taxon>Agaricales</taxon>
        <taxon>Marasmiineae</taxon>
        <taxon>Marasmiaceae</taxon>
        <taxon>Marasmius</taxon>
    </lineage>
</organism>
<keyword evidence="3" id="KW-1185">Reference proteome</keyword>
<gene>
    <name evidence="2" type="ORF">E1B28_011906</name>
</gene>
<feature type="region of interest" description="Disordered" evidence="1">
    <location>
        <begin position="1"/>
        <end position="98"/>
    </location>
</feature>
<proteinExistence type="predicted"/>
<feature type="compositionally biased region" description="Low complexity" evidence="1">
    <location>
        <begin position="87"/>
        <end position="98"/>
    </location>
</feature>
<dbReference type="RefSeq" id="XP_043006778.1">
    <property type="nucleotide sequence ID" value="XM_043156963.1"/>
</dbReference>
<feature type="compositionally biased region" description="Low complexity" evidence="1">
    <location>
        <begin position="11"/>
        <end position="28"/>
    </location>
</feature>
<reference evidence="2" key="1">
    <citation type="journal article" date="2021" name="Genome Biol. Evol.">
        <title>The assembled and annotated genome of the fairy-ring fungus Marasmius oreades.</title>
        <authorList>
            <person name="Hiltunen M."/>
            <person name="Ament-Velasquez S.L."/>
            <person name="Johannesson H."/>
        </authorList>
    </citation>
    <scope>NUCLEOTIDE SEQUENCE</scope>
    <source>
        <strain evidence="2">03SP1</strain>
    </source>
</reference>
<evidence type="ECO:0000313" key="3">
    <source>
        <dbReference type="Proteomes" id="UP001049176"/>
    </source>
</evidence>
<feature type="compositionally biased region" description="Polar residues" evidence="1">
    <location>
        <begin position="41"/>
        <end position="52"/>
    </location>
</feature>
<dbReference type="Proteomes" id="UP001049176">
    <property type="component" value="Chromosome 7"/>
</dbReference>
<dbReference type="GeneID" id="66080981"/>
<dbReference type="KEGG" id="more:E1B28_011906"/>
<name>A0A9P7RVP9_9AGAR</name>